<dbReference type="EMBL" id="QGKV02001507">
    <property type="protein sequence ID" value="KAF3529266.1"/>
    <property type="molecule type" value="Genomic_DNA"/>
</dbReference>
<accession>A0ABQ7BAV8</accession>
<comment type="caution">
    <text evidence="2">The sequence shown here is derived from an EMBL/GenBank/DDBJ whole genome shotgun (WGS) entry which is preliminary data.</text>
</comment>
<dbReference type="Proteomes" id="UP000266723">
    <property type="component" value="Unassembled WGS sequence"/>
</dbReference>
<feature type="region of interest" description="Disordered" evidence="1">
    <location>
        <begin position="44"/>
        <end position="81"/>
    </location>
</feature>
<feature type="region of interest" description="Disordered" evidence="1">
    <location>
        <begin position="9"/>
        <end position="31"/>
    </location>
</feature>
<reference evidence="2 3" key="1">
    <citation type="journal article" date="2020" name="BMC Genomics">
        <title>Intraspecific diversification of the crop wild relative Brassica cretica Lam. using demographic model selection.</title>
        <authorList>
            <person name="Kioukis A."/>
            <person name="Michalopoulou V.A."/>
            <person name="Briers L."/>
            <person name="Pirintsos S."/>
            <person name="Studholme D.J."/>
            <person name="Pavlidis P."/>
            <person name="Sarris P.F."/>
        </authorList>
    </citation>
    <scope>NUCLEOTIDE SEQUENCE [LARGE SCALE GENOMIC DNA]</scope>
    <source>
        <strain evidence="3">cv. PFS-1207/04</strain>
    </source>
</reference>
<feature type="compositionally biased region" description="Polar residues" evidence="1">
    <location>
        <begin position="14"/>
        <end position="25"/>
    </location>
</feature>
<keyword evidence="3" id="KW-1185">Reference proteome</keyword>
<feature type="compositionally biased region" description="Polar residues" evidence="1">
    <location>
        <begin position="50"/>
        <end position="71"/>
    </location>
</feature>
<sequence>MIPFLIFAERGRTSNETPSKPNQAEENLDNEDTIEHLTEIISANNKKENTQALDNTPAPTLSTPILDQNQNADDEAQTETKVLPPNVTQQEDTQVEYNTPSSPISSLISLILDENQNALAETKTGTQFFP</sequence>
<name>A0ABQ7BAV8_BRACR</name>
<proteinExistence type="predicted"/>
<organism evidence="2 3">
    <name type="scientific">Brassica cretica</name>
    <name type="common">Mustard</name>
    <dbReference type="NCBI Taxonomy" id="69181"/>
    <lineage>
        <taxon>Eukaryota</taxon>
        <taxon>Viridiplantae</taxon>
        <taxon>Streptophyta</taxon>
        <taxon>Embryophyta</taxon>
        <taxon>Tracheophyta</taxon>
        <taxon>Spermatophyta</taxon>
        <taxon>Magnoliopsida</taxon>
        <taxon>eudicotyledons</taxon>
        <taxon>Gunneridae</taxon>
        <taxon>Pentapetalae</taxon>
        <taxon>rosids</taxon>
        <taxon>malvids</taxon>
        <taxon>Brassicales</taxon>
        <taxon>Brassicaceae</taxon>
        <taxon>Brassiceae</taxon>
        <taxon>Brassica</taxon>
    </lineage>
</organism>
<protein>
    <submittedName>
        <fullName evidence="2">Uncharacterized protein</fullName>
    </submittedName>
</protein>
<gene>
    <name evidence="2" type="ORF">DY000_02041459</name>
</gene>
<evidence type="ECO:0000313" key="2">
    <source>
        <dbReference type="EMBL" id="KAF3529266.1"/>
    </source>
</evidence>
<evidence type="ECO:0000256" key="1">
    <source>
        <dbReference type="SAM" id="MobiDB-lite"/>
    </source>
</evidence>
<evidence type="ECO:0000313" key="3">
    <source>
        <dbReference type="Proteomes" id="UP000266723"/>
    </source>
</evidence>